<keyword evidence="5" id="KW-1185">Reference proteome</keyword>
<name>A0A1I6D6T8_9FIRM</name>
<dbReference type="InterPro" id="IPR042529">
    <property type="entry name" value="IF_2B-like_C"/>
</dbReference>
<reference evidence="5" key="1">
    <citation type="submission" date="2016-10" db="EMBL/GenBank/DDBJ databases">
        <authorList>
            <person name="Varghese N."/>
            <person name="Submissions S."/>
        </authorList>
    </citation>
    <scope>NUCLEOTIDE SEQUENCE [LARGE SCALE GENOMIC DNA]</scope>
    <source>
        <strain evidence="5">DSM 3669</strain>
    </source>
</reference>
<keyword evidence="3" id="KW-0486">Methionine biosynthesis</keyword>
<dbReference type="NCBIfam" id="NF004326">
    <property type="entry name" value="PRK05720.1"/>
    <property type="match status" value="1"/>
</dbReference>
<dbReference type="UniPathway" id="UPA00904">
    <property type="reaction ID" value="UER00874"/>
</dbReference>
<comment type="catalytic activity">
    <reaction evidence="2 3">
        <text>5-(methylsulfanyl)-alpha-D-ribose 1-phosphate = 5-(methylsulfanyl)-D-ribulose 1-phosphate</text>
        <dbReference type="Rhea" id="RHEA:19989"/>
        <dbReference type="ChEBI" id="CHEBI:58533"/>
        <dbReference type="ChEBI" id="CHEBI:58548"/>
        <dbReference type="EC" id="5.3.1.23"/>
    </reaction>
</comment>
<evidence type="ECO:0000313" key="4">
    <source>
        <dbReference type="EMBL" id="SFR01133.1"/>
    </source>
</evidence>
<feature type="binding site" evidence="3">
    <location>
        <position position="194"/>
    </location>
    <ligand>
        <name>substrate</name>
    </ligand>
</feature>
<accession>A0A1I6D6T8</accession>
<dbReference type="NCBIfam" id="TIGR00512">
    <property type="entry name" value="salvage_mtnA"/>
    <property type="match status" value="1"/>
</dbReference>
<proteinExistence type="inferred from homology"/>
<dbReference type="FunFam" id="3.40.50.10470:FF:000006">
    <property type="entry name" value="Methylthioribose-1-phosphate isomerase"/>
    <property type="match status" value="1"/>
</dbReference>
<dbReference type="PANTHER" id="PTHR43475:SF1">
    <property type="entry name" value="METHYLTHIORIBOSE-1-PHOSPHATE ISOMERASE"/>
    <property type="match status" value="1"/>
</dbReference>
<dbReference type="OrthoDB" id="9803436at2"/>
<dbReference type="HAMAP" id="MF_01678">
    <property type="entry name" value="Salvage_MtnA"/>
    <property type="match status" value="1"/>
</dbReference>
<evidence type="ECO:0000256" key="3">
    <source>
        <dbReference type="HAMAP-Rule" id="MF_01678"/>
    </source>
</evidence>
<dbReference type="Pfam" id="PF01008">
    <property type="entry name" value="IF-2B"/>
    <property type="match status" value="1"/>
</dbReference>
<feature type="binding site" evidence="3">
    <location>
        <begin position="245"/>
        <end position="246"/>
    </location>
    <ligand>
        <name>substrate</name>
    </ligand>
</feature>
<sequence>METMRWVDGRLEILDQTLLPETAEYIKCEHYETVCDAIRRLSVRGAPAIGAAAAYGLALGANAVQAASREVFITAVEKIAGDLAATRPTAVNLQWALDRMLETLRGNTNDNINDLKKALLEEAHAIYREDLESNRRMGEFGQTLFPDNAAVLTHCNAGALATAGLGTALGVIRAAHKAGKNVHVYADETRPLLQGARLTTWEMLQENIPVTLLTDNMAGYLMAQGKVDLVIVGADRIAANGDVANKIGTYGVAVLAREHNIPFYVAAPMSTIDFNIASGRDIPIETRDEQEVTHIAGKRVAPEGVKVWNPAFDVTPARLVTAIITDRGVARPPYIDSLAALAGKE</sequence>
<feature type="binding site" evidence="3">
    <location>
        <begin position="44"/>
        <end position="46"/>
    </location>
    <ligand>
        <name>substrate</name>
    </ligand>
</feature>
<dbReference type="FunFam" id="1.20.120.420:FF:000003">
    <property type="entry name" value="Methylthioribose-1-phosphate isomerase"/>
    <property type="match status" value="1"/>
</dbReference>
<feature type="site" description="Transition state stabilizer" evidence="3">
    <location>
        <position position="155"/>
    </location>
</feature>
<dbReference type="InterPro" id="IPR005251">
    <property type="entry name" value="IF-M1Pi"/>
</dbReference>
<comment type="function">
    <text evidence="3">Catalyzes the interconversion of methylthioribose-1-phosphate (MTR-1-P) into methylthioribulose-1-phosphate (MTRu-1-P).</text>
</comment>
<dbReference type="InterPro" id="IPR037171">
    <property type="entry name" value="NagB/RpiA_transferase-like"/>
</dbReference>
<keyword evidence="3" id="KW-0028">Amino-acid biosynthesis</keyword>
<feature type="active site" description="Proton donor" evidence="3">
    <location>
        <position position="235"/>
    </location>
</feature>
<dbReference type="EMBL" id="FOYM01000006">
    <property type="protein sequence ID" value="SFR01133.1"/>
    <property type="molecule type" value="Genomic_DNA"/>
</dbReference>
<dbReference type="InterPro" id="IPR027363">
    <property type="entry name" value="M1Pi_N"/>
</dbReference>
<feature type="binding site" evidence="3">
    <location>
        <position position="87"/>
    </location>
    <ligand>
        <name>substrate</name>
    </ligand>
</feature>
<comment type="similarity">
    <text evidence="3">Belongs to the EIF-2B alpha/beta/delta subunits family. MtnA subfamily.</text>
</comment>
<dbReference type="SUPFAM" id="SSF100950">
    <property type="entry name" value="NagB/RpiA/CoA transferase-like"/>
    <property type="match status" value="1"/>
</dbReference>
<evidence type="ECO:0000256" key="2">
    <source>
        <dbReference type="ARBA" id="ARBA00052401"/>
    </source>
</evidence>
<keyword evidence="1 3" id="KW-0413">Isomerase</keyword>
<comment type="pathway">
    <text evidence="3">Amino-acid biosynthesis; L-methionine biosynthesis via salvage pathway; L-methionine from S-methyl-5-thio-alpha-D-ribose 1-phosphate: step 1/6.</text>
</comment>
<evidence type="ECO:0000313" key="5">
    <source>
        <dbReference type="Proteomes" id="UP000199584"/>
    </source>
</evidence>
<dbReference type="Proteomes" id="UP000199584">
    <property type="component" value="Unassembled WGS sequence"/>
</dbReference>
<gene>
    <name evidence="3" type="primary">mtnA</name>
    <name evidence="4" type="ORF">SAMN05660706_10671</name>
</gene>
<dbReference type="NCBIfam" id="TIGR00524">
    <property type="entry name" value="eIF-2B_rel"/>
    <property type="match status" value="1"/>
</dbReference>
<evidence type="ECO:0000256" key="1">
    <source>
        <dbReference type="ARBA" id="ARBA00023235"/>
    </source>
</evidence>
<dbReference type="GO" id="GO:0019509">
    <property type="term" value="P:L-methionine salvage from methylthioadenosine"/>
    <property type="evidence" value="ECO:0007669"/>
    <property type="project" value="UniProtKB-UniRule"/>
</dbReference>
<protein>
    <recommendedName>
        <fullName evidence="3">Methylthioribose-1-phosphate isomerase</fullName>
        <shortName evidence="3">M1Pi</shortName>
        <shortName evidence="3">MTR-1-P isomerase</shortName>
        <ecNumber evidence="3">5.3.1.23</ecNumber>
    </recommendedName>
    <alternativeName>
        <fullName evidence="3">S-methyl-5-thioribose-1-phosphate isomerase</fullName>
    </alternativeName>
</protein>
<dbReference type="GO" id="GO:0046523">
    <property type="term" value="F:S-methyl-5-thioribose-1-phosphate isomerase activity"/>
    <property type="evidence" value="ECO:0007669"/>
    <property type="project" value="UniProtKB-UniRule"/>
</dbReference>
<dbReference type="EC" id="5.3.1.23" evidence="3"/>
<dbReference type="InterPro" id="IPR000649">
    <property type="entry name" value="IF-2B-related"/>
</dbReference>
<dbReference type="AlphaFoldDB" id="A0A1I6D6T8"/>
<dbReference type="Gene3D" id="3.40.50.10470">
    <property type="entry name" value="Translation initiation factor eif-2b, domain 2"/>
    <property type="match status" value="1"/>
</dbReference>
<dbReference type="STRING" id="39060.SAMN05660706_10671"/>
<dbReference type="InterPro" id="IPR011559">
    <property type="entry name" value="Initiation_fac_2B_a/b/d"/>
</dbReference>
<dbReference type="Gene3D" id="1.20.120.420">
    <property type="entry name" value="translation initiation factor eif-2b, domain 1"/>
    <property type="match status" value="1"/>
</dbReference>
<dbReference type="PANTHER" id="PTHR43475">
    <property type="entry name" value="METHYLTHIORIBOSE-1-PHOSPHATE ISOMERASE"/>
    <property type="match status" value="1"/>
</dbReference>
<organism evidence="4 5">
    <name type="scientific">Desulfoscipio geothermicus DSM 3669</name>
    <dbReference type="NCBI Taxonomy" id="1121426"/>
    <lineage>
        <taxon>Bacteria</taxon>
        <taxon>Bacillati</taxon>
        <taxon>Bacillota</taxon>
        <taxon>Clostridia</taxon>
        <taxon>Eubacteriales</taxon>
        <taxon>Desulfallaceae</taxon>
        <taxon>Desulfoscipio</taxon>
    </lineage>
</organism>